<dbReference type="InterPro" id="IPR017853">
    <property type="entry name" value="GH"/>
</dbReference>
<dbReference type="SUPFAM" id="SSF51445">
    <property type="entry name" value="(Trans)glycosidases"/>
    <property type="match status" value="1"/>
</dbReference>
<feature type="non-terminal residue" evidence="7">
    <location>
        <position position="451"/>
    </location>
</feature>
<evidence type="ECO:0000259" key="6">
    <source>
        <dbReference type="Pfam" id="PF00150"/>
    </source>
</evidence>
<evidence type="ECO:0000313" key="7">
    <source>
        <dbReference type="EMBL" id="RFU30119.1"/>
    </source>
</evidence>
<dbReference type="OMA" id="SAHDYAT"/>
<dbReference type="Proteomes" id="UP000258309">
    <property type="component" value="Unassembled WGS sequence"/>
</dbReference>
<dbReference type="InterPro" id="IPR001547">
    <property type="entry name" value="Glyco_hydro_5"/>
</dbReference>
<feature type="transmembrane region" description="Helical" evidence="5">
    <location>
        <begin position="44"/>
        <end position="61"/>
    </location>
</feature>
<keyword evidence="5" id="KW-0812">Transmembrane</keyword>
<accession>A0A3E2H9N0</accession>
<feature type="non-terminal residue" evidence="7">
    <location>
        <position position="1"/>
    </location>
</feature>
<reference evidence="7 8" key="1">
    <citation type="submission" date="2018-05" db="EMBL/GenBank/DDBJ databases">
        <title>Draft genome sequence of Scytalidium lignicola DSM 105466, a ubiquitous saprotrophic fungus.</title>
        <authorList>
            <person name="Buettner E."/>
            <person name="Gebauer A.M."/>
            <person name="Hofrichter M."/>
            <person name="Liers C."/>
            <person name="Kellner H."/>
        </authorList>
    </citation>
    <scope>NUCLEOTIDE SEQUENCE [LARGE SCALE GENOMIC DNA]</scope>
    <source>
        <strain evidence="7 8">DSM 105466</strain>
    </source>
</reference>
<dbReference type="AlphaFoldDB" id="A0A3E2H9N0"/>
<keyword evidence="8" id="KW-1185">Reference proteome</keyword>
<dbReference type="STRING" id="5539.A0A3E2H9N0"/>
<keyword evidence="2 4" id="KW-0378">Hydrolase</keyword>
<dbReference type="OrthoDB" id="442731at2759"/>
<gene>
    <name evidence="7" type="ORF">B7463_g6225</name>
</gene>
<evidence type="ECO:0000256" key="4">
    <source>
        <dbReference type="RuleBase" id="RU361153"/>
    </source>
</evidence>
<comment type="caution">
    <text evidence="7">The sequence shown here is derived from an EMBL/GenBank/DDBJ whole genome shotgun (WGS) entry which is preliminary data.</text>
</comment>
<dbReference type="EMBL" id="NCSJ02000108">
    <property type="protein sequence ID" value="RFU30119.1"/>
    <property type="molecule type" value="Genomic_DNA"/>
</dbReference>
<comment type="similarity">
    <text evidence="1 4">Belongs to the glycosyl hydrolase 5 (cellulase A) family.</text>
</comment>
<dbReference type="Pfam" id="PF00150">
    <property type="entry name" value="Cellulase"/>
    <property type="match status" value="1"/>
</dbReference>
<keyword evidence="3 4" id="KW-0326">Glycosidase</keyword>
<protein>
    <recommendedName>
        <fullName evidence="6">Glycoside hydrolase family 5 domain-containing protein</fullName>
    </recommendedName>
</protein>
<proteinExistence type="inferred from homology"/>
<name>A0A3E2H9N0_SCYLI</name>
<dbReference type="PANTHER" id="PTHR31263">
    <property type="entry name" value="CELLULASE FAMILY PROTEIN (AFU_ORTHOLOGUE AFUA_5G14560)"/>
    <property type="match status" value="1"/>
</dbReference>
<dbReference type="PANTHER" id="PTHR31263:SF0">
    <property type="entry name" value="CELLULASE FAMILY PROTEIN (AFU_ORTHOLOGUE AFUA_5G14560)"/>
    <property type="match status" value="1"/>
</dbReference>
<dbReference type="GO" id="GO:0000272">
    <property type="term" value="P:polysaccharide catabolic process"/>
    <property type="evidence" value="ECO:0007669"/>
    <property type="project" value="InterPro"/>
</dbReference>
<evidence type="ECO:0000256" key="5">
    <source>
        <dbReference type="SAM" id="Phobius"/>
    </source>
</evidence>
<sequence length="451" mass="51416">MPYRAEKAEDRGRYHVVDVVYLYLGRKILIDAHPITMRVRFDRLKLLLSFLTAGGLLLFFFRARHQVSLQLGVAYFQVQHPERLLVPEGSENNLLLHPPLHTNGRDIVDARNRRFKLSSVNWYGASDYLFVPGGLDLQHRDDISKTIKKLGFNSVRLPYSDEMVMDNPLIPAHLLAANGDLVGARALDVYVAVVNSLTDAGIAVIVNNHITQATWCCGANLCDAAWRNDYLGPVCRVSMSESQWLANWETIMMFFFNNSLVIGADLRNEVRGLWGTMYWSQWASAAERAGNVLLSIRPDWLIIVEGTSSSNDLSVVRNHPIVLDIPDRVVYSAHVYSWSGWGSLGGMYATRSYASFAKSMKENWAYLLEEDIAPVWIGEFGAPHQPENGDANYWKNLLRYLKSVDADFGYWAINPRKPLHNEEETYGLLQDDWHTPILDYRMRDMSELMKQ</sequence>
<evidence type="ECO:0000256" key="3">
    <source>
        <dbReference type="ARBA" id="ARBA00023295"/>
    </source>
</evidence>
<organism evidence="7 8">
    <name type="scientific">Scytalidium lignicola</name>
    <name type="common">Hyphomycete</name>
    <dbReference type="NCBI Taxonomy" id="5539"/>
    <lineage>
        <taxon>Eukaryota</taxon>
        <taxon>Fungi</taxon>
        <taxon>Dikarya</taxon>
        <taxon>Ascomycota</taxon>
        <taxon>Pezizomycotina</taxon>
        <taxon>Leotiomycetes</taxon>
        <taxon>Leotiomycetes incertae sedis</taxon>
        <taxon>Scytalidium</taxon>
    </lineage>
</organism>
<dbReference type="Gene3D" id="3.20.20.80">
    <property type="entry name" value="Glycosidases"/>
    <property type="match status" value="1"/>
</dbReference>
<evidence type="ECO:0000256" key="1">
    <source>
        <dbReference type="ARBA" id="ARBA00005641"/>
    </source>
</evidence>
<feature type="domain" description="Glycoside hydrolase family 5" evidence="6">
    <location>
        <begin position="139"/>
        <end position="415"/>
    </location>
</feature>
<keyword evidence="5" id="KW-1133">Transmembrane helix</keyword>
<dbReference type="GO" id="GO:0004553">
    <property type="term" value="F:hydrolase activity, hydrolyzing O-glycosyl compounds"/>
    <property type="evidence" value="ECO:0007669"/>
    <property type="project" value="InterPro"/>
</dbReference>
<evidence type="ECO:0000313" key="8">
    <source>
        <dbReference type="Proteomes" id="UP000258309"/>
    </source>
</evidence>
<evidence type="ECO:0000256" key="2">
    <source>
        <dbReference type="ARBA" id="ARBA00022801"/>
    </source>
</evidence>
<keyword evidence="5" id="KW-0472">Membrane</keyword>